<dbReference type="GO" id="GO:0008270">
    <property type="term" value="F:zinc ion binding"/>
    <property type="evidence" value="ECO:0007669"/>
    <property type="project" value="InterPro"/>
</dbReference>
<evidence type="ECO:0000256" key="8">
    <source>
        <dbReference type="ARBA" id="ARBA00023146"/>
    </source>
</evidence>
<dbReference type="PANTHER" id="PTHR43311:SF2">
    <property type="entry name" value="GLUTAMATE--TRNA LIGASE, MITOCHONDRIAL-RELATED"/>
    <property type="match status" value="1"/>
</dbReference>
<evidence type="ECO:0000313" key="13">
    <source>
        <dbReference type="EMBL" id="KAF2397695.1"/>
    </source>
</evidence>
<dbReference type="InterPro" id="IPR008925">
    <property type="entry name" value="aa_tRNA-synth_I_cd-bd_sf"/>
</dbReference>
<dbReference type="InterPro" id="IPR014729">
    <property type="entry name" value="Rossmann-like_a/b/a_fold"/>
</dbReference>
<dbReference type="Proteomes" id="UP000799640">
    <property type="component" value="Unassembled WGS sequence"/>
</dbReference>
<proteinExistence type="inferred from homology"/>
<evidence type="ECO:0000259" key="12">
    <source>
        <dbReference type="Pfam" id="PF00749"/>
    </source>
</evidence>
<evidence type="ECO:0000256" key="6">
    <source>
        <dbReference type="ARBA" id="ARBA00022840"/>
    </source>
</evidence>
<dbReference type="EC" id="6.1.1.17" evidence="3"/>
<evidence type="ECO:0000256" key="4">
    <source>
        <dbReference type="ARBA" id="ARBA00022598"/>
    </source>
</evidence>
<dbReference type="GO" id="GO:0005739">
    <property type="term" value="C:mitochondrion"/>
    <property type="evidence" value="ECO:0007669"/>
    <property type="project" value="UniProtKB-SubCell"/>
</dbReference>
<keyword evidence="5 11" id="KW-0547">Nucleotide-binding</keyword>
<evidence type="ECO:0000256" key="11">
    <source>
        <dbReference type="RuleBase" id="RU363037"/>
    </source>
</evidence>
<dbReference type="FunFam" id="3.40.50.620:FF:000045">
    <property type="entry name" value="Glutamate--tRNA ligase, mitochondrial"/>
    <property type="match status" value="1"/>
</dbReference>
<keyword evidence="8 11" id="KW-0030">Aminoacyl-tRNA synthetase</keyword>
<feature type="domain" description="Glutamyl/glutaminyl-tRNA synthetase class Ib catalytic" evidence="12">
    <location>
        <begin position="38"/>
        <end position="363"/>
    </location>
</feature>
<keyword evidence="7 11" id="KW-0648">Protein biosynthesis</keyword>
<comment type="subcellular location">
    <subcellularLocation>
        <location evidence="1">Mitochondrion</location>
    </subcellularLocation>
</comment>
<dbReference type="AlphaFoldDB" id="A0A6G1HPL6"/>
<evidence type="ECO:0000256" key="7">
    <source>
        <dbReference type="ARBA" id="ARBA00022917"/>
    </source>
</evidence>
<dbReference type="Pfam" id="PF00749">
    <property type="entry name" value="tRNA-synt_1c"/>
    <property type="match status" value="1"/>
</dbReference>
<evidence type="ECO:0000256" key="5">
    <source>
        <dbReference type="ARBA" id="ARBA00022741"/>
    </source>
</evidence>
<dbReference type="SUPFAM" id="SSF48163">
    <property type="entry name" value="An anticodon-binding domain of class I aminoacyl-tRNA synthetases"/>
    <property type="match status" value="1"/>
</dbReference>
<dbReference type="GO" id="GO:0006424">
    <property type="term" value="P:glutamyl-tRNA aminoacylation"/>
    <property type="evidence" value="ECO:0007669"/>
    <property type="project" value="InterPro"/>
</dbReference>
<dbReference type="NCBIfam" id="TIGR00464">
    <property type="entry name" value="gltX_bact"/>
    <property type="match status" value="1"/>
</dbReference>
<dbReference type="InterPro" id="IPR020751">
    <property type="entry name" value="aa-tRNA-synth_I_codon-bd_sub2"/>
</dbReference>
<evidence type="ECO:0000256" key="2">
    <source>
        <dbReference type="ARBA" id="ARBA00007894"/>
    </source>
</evidence>
<dbReference type="InterPro" id="IPR000924">
    <property type="entry name" value="Glu/Gln-tRNA-synth"/>
</dbReference>
<dbReference type="GO" id="GO:0005524">
    <property type="term" value="F:ATP binding"/>
    <property type="evidence" value="ECO:0007669"/>
    <property type="project" value="UniProtKB-KW"/>
</dbReference>
<name>A0A6G1HPL6_9PEZI</name>
<dbReference type="SUPFAM" id="SSF52374">
    <property type="entry name" value="Nucleotidylyl transferase"/>
    <property type="match status" value="1"/>
</dbReference>
<keyword evidence="14" id="KW-1185">Reference proteome</keyword>
<dbReference type="Gene3D" id="1.10.10.350">
    <property type="match status" value="1"/>
</dbReference>
<dbReference type="EMBL" id="ML996702">
    <property type="protein sequence ID" value="KAF2397695.1"/>
    <property type="molecule type" value="Genomic_DNA"/>
</dbReference>
<keyword evidence="6 11" id="KW-0067">ATP-binding</keyword>
<evidence type="ECO:0000256" key="1">
    <source>
        <dbReference type="ARBA" id="ARBA00004173"/>
    </source>
</evidence>
<dbReference type="HAMAP" id="MF_00022">
    <property type="entry name" value="Glu_tRNA_synth_type1"/>
    <property type="match status" value="1"/>
</dbReference>
<keyword evidence="4 11" id="KW-0436">Ligase</keyword>
<evidence type="ECO:0000256" key="3">
    <source>
        <dbReference type="ARBA" id="ARBA00012835"/>
    </source>
</evidence>
<dbReference type="GO" id="GO:0004818">
    <property type="term" value="F:glutamate-tRNA ligase activity"/>
    <property type="evidence" value="ECO:0007669"/>
    <property type="project" value="UniProtKB-EC"/>
</dbReference>
<organism evidence="13 14">
    <name type="scientific">Trichodelitschia bisporula</name>
    <dbReference type="NCBI Taxonomy" id="703511"/>
    <lineage>
        <taxon>Eukaryota</taxon>
        <taxon>Fungi</taxon>
        <taxon>Dikarya</taxon>
        <taxon>Ascomycota</taxon>
        <taxon>Pezizomycotina</taxon>
        <taxon>Dothideomycetes</taxon>
        <taxon>Dothideomycetes incertae sedis</taxon>
        <taxon>Phaeotrichales</taxon>
        <taxon>Phaeotrichaceae</taxon>
        <taxon>Trichodelitschia</taxon>
    </lineage>
</organism>
<dbReference type="OrthoDB" id="428822at2759"/>
<comment type="similarity">
    <text evidence="2">Belongs to the class-I aminoacyl-tRNA synthetase family. Glutamate--tRNA ligase type 1 subfamily.</text>
</comment>
<reference evidence="13" key="1">
    <citation type="journal article" date="2020" name="Stud. Mycol.">
        <title>101 Dothideomycetes genomes: a test case for predicting lifestyles and emergence of pathogens.</title>
        <authorList>
            <person name="Haridas S."/>
            <person name="Albert R."/>
            <person name="Binder M."/>
            <person name="Bloem J."/>
            <person name="Labutti K."/>
            <person name="Salamov A."/>
            <person name="Andreopoulos B."/>
            <person name="Baker S."/>
            <person name="Barry K."/>
            <person name="Bills G."/>
            <person name="Bluhm B."/>
            <person name="Cannon C."/>
            <person name="Castanera R."/>
            <person name="Culley D."/>
            <person name="Daum C."/>
            <person name="Ezra D."/>
            <person name="Gonzalez J."/>
            <person name="Henrissat B."/>
            <person name="Kuo A."/>
            <person name="Liang C."/>
            <person name="Lipzen A."/>
            <person name="Lutzoni F."/>
            <person name="Magnuson J."/>
            <person name="Mondo S."/>
            <person name="Nolan M."/>
            <person name="Ohm R."/>
            <person name="Pangilinan J."/>
            <person name="Park H.-J."/>
            <person name="Ramirez L."/>
            <person name="Alfaro M."/>
            <person name="Sun H."/>
            <person name="Tritt A."/>
            <person name="Yoshinaga Y."/>
            <person name="Zwiers L.-H."/>
            <person name="Turgeon B."/>
            <person name="Goodwin S."/>
            <person name="Spatafora J."/>
            <person name="Crous P."/>
            <person name="Grigoriev I."/>
        </authorList>
    </citation>
    <scope>NUCLEOTIDE SEQUENCE</scope>
    <source>
        <strain evidence="13">CBS 262.69</strain>
    </source>
</reference>
<gene>
    <name evidence="13" type="ORF">EJ06DRAFT_532688</name>
</gene>
<protein>
    <recommendedName>
        <fullName evidence="10">Glutamate--tRNA ligase, mitochondrial</fullName>
        <ecNumber evidence="3">6.1.1.17</ecNumber>
    </recommendedName>
    <alternativeName>
        <fullName evidence="9">Glutamyl-tRNA synthetase</fullName>
    </alternativeName>
</protein>
<evidence type="ECO:0000256" key="10">
    <source>
        <dbReference type="ARBA" id="ARBA00072917"/>
    </source>
</evidence>
<evidence type="ECO:0000256" key="9">
    <source>
        <dbReference type="ARBA" id="ARBA00030865"/>
    </source>
</evidence>
<dbReference type="InterPro" id="IPR049940">
    <property type="entry name" value="GluQ/Sye"/>
</dbReference>
<accession>A0A6G1HPL6</accession>
<dbReference type="InterPro" id="IPR004527">
    <property type="entry name" value="Glu-tRNA-ligase_bac/mito"/>
</dbReference>
<dbReference type="Gene3D" id="3.40.50.620">
    <property type="entry name" value="HUPs"/>
    <property type="match status" value="1"/>
</dbReference>
<dbReference type="InterPro" id="IPR033910">
    <property type="entry name" value="GluRS_core"/>
</dbReference>
<dbReference type="PANTHER" id="PTHR43311">
    <property type="entry name" value="GLUTAMATE--TRNA LIGASE"/>
    <property type="match status" value="1"/>
</dbReference>
<dbReference type="InterPro" id="IPR020058">
    <property type="entry name" value="Glu/Gln-tRNA-synth_Ib_cat-dom"/>
</dbReference>
<evidence type="ECO:0000313" key="14">
    <source>
        <dbReference type="Proteomes" id="UP000799640"/>
    </source>
</evidence>
<dbReference type="GO" id="GO:0000049">
    <property type="term" value="F:tRNA binding"/>
    <property type="evidence" value="ECO:0007669"/>
    <property type="project" value="InterPro"/>
</dbReference>
<dbReference type="CDD" id="cd00808">
    <property type="entry name" value="GluRS_core"/>
    <property type="match status" value="1"/>
</dbReference>
<dbReference type="PRINTS" id="PR00987">
    <property type="entry name" value="TRNASYNTHGLU"/>
</dbReference>
<sequence length="585" mass="65758">MFASRFKCTACRRRLLFQSEARRYASKKSLNYLPDGPVRTRFAPSPTGHLHLGSIRTALFNYLLARRTGGQFILRIEDTDEKRTVPGAEERIIRDLRWAGLQWDEGPEVEGPYGPYKQSLRTMRYREHAEQLIASGYAYRCFCPAHELRAKAEARLKQGLSTEYDRTCIHIPAEESADRAHRGETHIVRLKDPTHQPDFRDLVFGRIRNETRKLAAPAFEDPVLLKSDGLPTYHLANVVDDHHMRITHVIRGVEWMISTRKHVTLYNAFGWTPPAFAHVGLLLDAQGNKLSKRDKAFDIGVMQAQGVLPEALDNFLALLGWSHQDGQGGGKSHNDFMTMADLERKFNLRLTKTNPVVNLDKLWFLAPKHAAARLAAGGPAAEALVDSVFIAVQNFIQDIPLDARLPITSASPEEFRAYVAAVLQVAVSRFTSAQQFAADHQYFWLLTGPAKIELAAPANVQKLLNGARSGVTEERLDPNVVRARCLWAMGDVEDAWTVENLTAALDGAIAKLGKEHNAHVPEDESKAIARLVWGYLRGWIAWGMHGPGVVETMILLGPEVTLSRMMSEVNAEWIWEGKERKEEKE</sequence>